<reference evidence="2" key="1">
    <citation type="submission" date="2015-12" db="EMBL/GenBank/DDBJ databases">
        <title>Gene expression during late stages of embryo sac development: a critical building block for successful pollen-pistil interactions.</title>
        <authorList>
            <person name="Liu Y."/>
            <person name="Joly V."/>
            <person name="Sabar M."/>
            <person name="Matton D.P."/>
        </authorList>
    </citation>
    <scope>NUCLEOTIDE SEQUENCE</scope>
</reference>
<dbReference type="EMBL" id="GEDG01029327">
    <property type="protein sequence ID" value="JAP12618.1"/>
    <property type="molecule type" value="Transcribed_RNA"/>
</dbReference>
<evidence type="ECO:0000256" key="1">
    <source>
        <dbReference type="SAM" id="MobiDB-lite"/>
    </source>
</evidence>
<dbReference type="AlphaFoldDB" id="A0A0V0GXL5"/>
<accession>A0A0V0GXL5</accession>
<proteinExistence type="predicted"/>
<name>A0A0V0GXL5_SOLCH</name>
<feature type="compositionally biased region" description="Polar residues" evidence="1">
    <location>
        <begin position="32"/>
        <end position="54"/>
    </location>
</feature>
<feature type="region of interest" description="Disordered" evidence="1">
    <location>
        <begin position="23"/>
        <end position="54"/>
    </location>
</feature>
<organism evidence="2">
    <name type="scientific">Solanum chacoense</name>
    <name type="common">Chaco potato</name>
    <dbReference type="NCBI Taxonomy" id="4108"/>
    <lineage>
        <taxon>Eukaryota</taxon>
        <taxon>Viridiplantae</taxon>
        <taxon>Streptophyta</taxon>
        <taxon>Embryophyta</taxon>
        <taxon>Tracheophyta</taxon>
        <taxon>Spermatophyta</taxon>
        <taxon>Magnoliopsida</taxon>
        <taxon>eudicotyledons</taxon>
        <taxon>Gunneridae</taxon>
        <taxon>Pentapetalae</taxon>
        <taxon>asterids</taxon>
        <taxon>lamiids</taxon>
        <taxon>Solanales</taxon>
        <taxon>Solanaceae</taxon>
        <taxon>Solanoideae</taxon>
        <taxon>Solaneae</taxon>
        <taxon>Solanum</taxon>
    </lineage>
</organism>
<protein>
    <submittedName>
        <fullName evidence="2">Putative ovule protein</fullName>
    </submittedName>
</protein>
<evidence type="ECO:0000313" key="2">
    <source>
        <dbReference type="EMBL" id="JAP12618.1"/>
    </source>
</evidence>
<sequence length="69" mass="7612">MKQVIEMLSKEVKLNEKLLTEPGVYRPHSSKRSSCGSNITTSSKGKKGVTSTNTADFHSFQSVSEIIPR</sequence>